<evidence type="ECO:0000256" key="1">
    <source>
        <dbReference type="SAM" id="Phobius"/>
    </source>
</evidence>
<dbReference type="InterPro" id="IPR045339">
    <property type="entry name" value="DUF6534"/>
</dbReference>
<dbReference type="HOGENOM" id="CLU_046025_5_1_1"/>
<proteinExistence type="predicted"/>
<gene>
    <name evidence="3" type="ORF">FOMPIDRAFT_1055495</name>
</gene>
<keyword evidence="1" id="KW-0812">Transmembrane</keyword>
<evidence type="ECO:0000259" key="2">
    <source>
        <dbReference type="Pfam" id="PF20152"/>
    </source>
</evidence>
<name>S8EWH9_FOMSC</name>
<evidence type="ECO:0000313" key="3">
    <source>
        <dbReference type="EMBL" id="EPS93975.1"/>
    </source>
</evidence>
<keyword evidence="1" id="KW-0472">Membrane</keyword>
<keyword evidence="1" id="KW-1133">Transmembrane helix</keyword>
<organism evidence="3 4">
    <name type="scientific">Fomitopsis schrenkii</name>
    <name type="common">Brown rot fungus</name>
    <dbReference type="NCBI Taxonomy" id="2126942"/>
    <lineage>
        <taxon>Eukaryota</taxon>
        <taxon>Fungi</taxon>
        <taxon>Dikarya</taxon>
        <taxon>Basidiomycota</taxon>
        <taxon>Agaricomycotina</taxon>
        <taxon>Agaricomycetes</taxon>
        <taxon>Polyporales</taxon>
        <taxon>Fomitopsis</taxon>
    </lineage>
</organism>
<feature type="transmembrane region" description="Helical" evidence="1">
    <location>
        <begin position="120"/>
        <end position="137"/>
    </location>
</feature>
<feature type="transmembrane region" description="Helical" evidence="1">
    <location>
        <begin position="184"/>
        <end position="206"/>
    </location>
</feature>
<dbReference type="EMBL" id="KE504249">
    <property type="protein sequence ID" value="EPS93975.1"/>
    <property type="molecule type" value="Genomic_DNA"/>
</dbReference>
<feature type="transmembrane region" description="Helical" evidence="1">
    <location>
        <begin position="158"/>
        <end position="178"/>
    </location>
</feature>
<dbReference type="InParanoid" id="S8EWH9"/>
<feature type="transmembrane region" description="Helical" evidence="1">
    <location>
        <begin position="76"/>
        <end position="100"/>
    </location>
</feature>
<evidence type="ECO:0000313" key="4">
    <source>
        <dbReference type="Proteomes" id="UP000015241"/>
    </source>
</evidence>
<dbReference type="PANTHER" id="PTHR40465">
    <property type="entry name" value="CHROMOSOME 1, WHOLE GENOME SHOTGUN SEQUENCE"/>
    <property type="match status" value="1"/>
</dbReference>
<dbReference type="STRING" id="743788.S8EWH9"/>
<feature type="transmembrane region" description="Helical" evidence="1">
    <location>
        <begin position="47"/>
        <end position="64"/>
    </location>
</feature>
<protein>
    <recommendedName>
        <fullName evidence="2">DUF6534 domain-containing protein</fullName>
    </recommendedName>
</protein>
<feature type="transmembrane region" description="Helical" evidence="1">
    <location>
        <begin position="12"/>
        <end position="35"/>
    </location>
</feature>
<keyword evidence="4" id="KW-1185">Reference proteome</keyword>
<reference evidence="3 4" key="1">
    <citation type="journal article" date="2012" name="Science">
        <title>The Paleozoic origin of enzymatic lignin decomposition reconstructed from 31 fungal genomes.</title>
        <authorList>
            <person name="Floudas D."/>
            <person name="Binder M."/>
            <person name="Riley R."/>
            <person name="Barry K."/>
            <person name="Blanchette R.A."/>
            <person name="Henrissat B."/>
            <person name="Martinez A.T."/>
            <person name="Otillar R."/>
            <person name="Spatafora J.W."/>
            <person name="Yadav J.S."/>
            <person name="Aerts A."/>
            <person name="Benoit I."/>
            <person name="Boyd A."/>
            <person name="Carlson A."/>
            <person name="Copeland A."/>
            <person name="Coutinho P.M."/>
            <person name="de Vries R.P."/>
            <person name="Ferreira P."/>
            <person name="Findley K."/>
            <person name="Foster B."/>
            <person name="Gaskell J."/>
            <person name="Glotzer D."/>
            <person name="Gorecki P."/>
            <person name="Heitman J."/>
            <person name="Hesse C."/>
            <person name="Hori C."/>
            <person name="Igarashi K."/>
            <person name="Jurgens J.A."/>
            <person name="Kallen N."/>
            <person name="Kersten P."/>
            <person name="Kohler A."/>
            <person name="Kuees U."/>
            <person name="Kumar T.K.A."/>
            <person name="Kuo A."/>
            <person name="LaButti K."/>
            <person name="Larrondo L.F."/>
            <person name="Lindquist E."/>
            <person name="Ling A."/>
            <person name="Lombard V."/>
            <person name="Lucas S."/>
            <person name="Lundell T."/>
            <person name="Martin R."/>
            <person name="McLaughlin D.J."/>
            <person name="Morgenstern I."/>
            <person name="Morin E."/>
            <person name="Murat C."/>
            <person name="Nagy L.G."/>
            <person name="Nolan M."/>
            <person name="Ohm R.A."/>
            <person name="Patyshakuliyeva A."/>
            <person name="Rokas A."/>
            <person name="Ruiz-Duenas F.J."/>
            <person name="Sabat G."/>
            <person name="Salamov A."/>
            <person name="Samejima M."/>
            <person name="Schmutz J."/>
            <person name="Slot J.C."/>
            <person name="St John F."/>
            <person name="Stenlid J."/>
            <person name="Sun H."/>
            <person name="Sun S."/>
            <person name="Syed K."/>
            <person name="Tsang A."/>
            <person name="Wiebenga A."/>
            <person name="Young D."/>
            <person name="Pisabarro A."/>
            <person name="Eastwood D.C."/>
            <person name="Martin F."/>
            <person name="Cullen D."/>
            <person name="Grigoriev I.V."/>
            <person name="Hibbett D.S."/>
        </authorList>
    </citation>
    <scope>NUCLEOTIDE SEQUENCE</scope>
    <source>
        <strain evidence="4">FP-58527</strain>
    </source>
</reference>
<dbReference type="OrthoDB" id="3053610at2759"/>
<sequence>MNGIEDEFNNTLGCLFLVGLFSVMLYGITCGQILYYLTHYLPGDHTYITILVVVLCWIVLVAVLKLSDRRKLWPLFMVPAFVLVSGSFAAALVGTVQVQYADNIFGGISNAKLAGTIRPVSAAVVDIYITAWLCYHLHDSKTGHAESDSMVTKLVNYAITRGIVTSASQVAAFVLFLVDYRRKTLWFLILYIPASTLYVNSLFAMWNARRHVMTSSTHPTNAGSLSTWQFNVNTGLEEQQDLP</sequence>
<feature type="domain" description="DUF6534" evidence="2">
    <location>
        <begin position="122"/>
        <end position="211"/>
    </location>
</feature>
<accession>S8EWH9</accession>
<dbReference type="AlphaFoldDB" id="S8EWH9"/>
<dbReference type="Pfam" id="PF20152">
    <property type="entry name" value="DUF6534"/>
    <property type="match status" value="1"/>
</dbReference>
<dbReference type="Proteomes" id="UP000015241">
    <property type="component" value="Unassembled WGS sequence"/>
</dbReference>
<dbReference type="PANTHER" id="PTHR40465:SF1">
    <property type="entry name" value="DUF6534 DOMAIN-CONTAINING PROTEIN"/>
    <property type="match status" value="1"/>
</dbReference>